<name>A0A2M9G3M7_9PROT</name>
<comment type="caution">
    <text evidence="1">The sequence shown here is derived from an EMBL/GenBank/DDBJ whole genome shotgun (WGS) entry which is preliminary data.</text>
</comment>
<dbReference type="AlphaFoldDB" id="A0A2M9G3M7"/>
<keyword evidence="2" id="KW-1185">Reference proteome</keyword>
<dbReference type="Proteomes" id="UP000229498">
    <property type="component" value="Unassembled WGS sequence"/>
</dbReference>
<gene>
    <name evidence="1" type="ORF">CVT23_07985</name>
</gene>
<evidence type="ECO:0000313" key="1">
    <source>
        <dbReference type="EMBL" id="PJK30311.1"/>
    </source>
</evidence>
<dbReference type="EMBL" id="PHIG01000029">
    <property type="protein sequence ID" value="PJK30311.1"/>
    <property type="molecule type" value="Genomic_DNA"/>
</dbReference>
<dbReference type="OrthoDB" id="4470731at2"/>
<accession>A0A2M9G3M7</accession>
<proteinExistence type="predicted"/>
<dbReference type="RefSeq" id="WP_109795508.1">
    <property type="nucleotide sequence ID" value="NZ_PHIG01000029.1"/>
</dbReference>
<sequence length="337" mass="36721">MSIPIGEWGVRLCEKVDGALAAGDLAAARRLVQDGDGETRSLAKEYAMMVGGLGITVRIIADLAVSTLERRPDAAAANGITALIHRFRQDIGNLYGVGVDAADGAAGEAAALPETYAACLKAFHEDHGALAKEIVARIDEGDAEAAREVLRRRETAHYVPFHDRIIRFMADSFAWALQHFGEDELLRFQLDLAEGQRAGFEAWEKLPTAEFARISAFLLKQHMSHVAVTEESDRFIIEMDPCGSGGRLRKSGSYAGEGGDLPFVEEAGPLTFGRERLPVYCTHCPIWNGSATLRWFGRAQWVFADPARADGGCTVHLYKQAGYTPPDYAAKVAIEEK</sequence>
<protein>
    <submittedName>
        <fullName evidence="1">Uncharacterized protein</fullName>
    </submittedName>
</protein>
<reference evidence="1 2" key="1">
    <citation type="submission" date="2017-11" db="EMBL/GenBank/DDBJ databases">
        <title>Draft genome sequence of Rhizobiales bacterium SY3-13.</title>
        <authorList>
            <person name="Sun C."/>
        </authorList>
    </citation>
    <scope>NUCLEOTIDE SEQUENCE [LARGE SCALE GENOMIC DNA]</scope>
    <source>
        <strain evidence="1 2">SY3-13</strain>
    </source>
</reference>
<organism evidence="1 2">
    <name type="scientific">Minwuia thermotolerans</name>
    <dbReference type="NCBI Taxonomy" id="2056226"/>
    <lineage>
        <taxon>Bacteria</taxon>
        <taxon>Pseudomonadati</taxon>
        <taxon>Pseudomonadota</taxon>
        <taxon>Alphaproteobacteria</taxon>
        <taxon>Minwuiales</taxon>
        <taxon>Minwuiaceae</taxon>
        <taxon>Minwuia</taxon>
    </lineage>
</organism>
<evidence type="ECO:0000313" key="2">
    <source>
        <dbReference type="Proteomes" id="UP000229498"/>
    </source>
</evidence>